<dbReference type="Pfam" id="PF00005">
    <property type="entry name" value="ABC_tran"/>
    <property type="match status" value="2"/>
</dbReference>
<dbReference type="PANTHER" id="PTHR43790">
    <property type="entry name" value="CARBOHYDRATE TRANSPORT ATP-BINDING PROTEIN MG119-RELATED"/>
    <property type="match status" value="1"/>
</dbReference>
<dbReference type="SMART" id="SM00382">
    <property type="entry name" value="AAA"/>
    <property type="match status" value="2"/>
</dbReference>
<dbReference type="Proteomes" id="UP000093501">
    <property type="component" value="Unassembled WGS sequence"/>
</dbReference>
<proteinExistence type="predicted"/>
<evidence type="ECO:0000256" key="2">
    <source>
        <dbReference type="ARBA" id="ARBA00022475"/>
    </source>
</evidence>
<keyword evidence="4" id="KW-0677">Repeat</keyword>
<dbReference type="CDD" id="cd03216">
    <property type="entry name" value="ABC_Carb_Monos_I"/>
    <property type="match status" value="1"/>
</dbReference>
<protein>
    <submittedName>
        <fullName evidence="9">Uncharacterized protein</fullName>
    </submittedName>
</protein>
<organism evidence="9 10">
    <name type="scientific">Tessaracoccus lapidicaptus</name>
    <dbReference type="NCBI Taxonomy" id="1427523"/>
    <lineage>
        <taxon>Bacteria</taxon>
        <taxon>Bacillati</taxon>
        <taxon>Actinomycetota</taxon>
        <taxon>Actinomycetes</taxon>
        <taxon>Propionibacteriales</taxon>
        <taxon>Propionibacteriaceae</taxon>
        <taxon>Tessaracoccus</taxon>
    </lineage>
</organism>
<sequence length="515" mass="55575">MSAPEATTAGEPLLRVDRLTKTFGGVQALKDVSVTIRSGVVHGFVGANGAGKSTLIRCLAGIHRPDAGTIELDGAPVDIHTALDASRLGMAFIHQEMSIIPGWDVLRNMALGMPYRTRAGLIDWKATRRRAEIVAEKVGIRFSLDAIIDDLSTADQWLVMIARALMQDARLIAMDEPTASLSPQEASRLHGIIRELTAAGTAVIFVSHRLAEVSELCEDITVFKDGRVVRTAVGQRLTSHELVEAIVGHHMELTRRPEPPAHVGEPVLDVEHASDGRLVQDASLQVRAGEVVGLGGLVGAGRTEFTRLIYGAERLRTGEVRLAGRTVRFHEPADAVAQRVGIVPEERRSQGVFLDKSIDFNINLASLDSLRTGRFVPWLRLGAGRKRAQRLIDEVGIKARGADQPVGALSGGNQQKVAVARWLTHDRQLLILDEPSRGVDVGARAELHTLIRDLAGRGAAVLVVSSDNEELVALCDRVVVMAEGHVVGELVGDQITTKAILALSFARAHKQEDVA</sequence>
<dbReference type="Gene3D" id="3.40.50.300">
    <property type="entry name" value="P-loop containing nucleotide triphosphate hydrolases"/>
    <property type="match status" value="2"/>
</dbReference>
<evidence type="ECO:0000256" key="7">
    <source>
        <dbReference type="ARBA" id="ARBA00022967"/>
    </source>
</evidence>
<evidence type="ECO:0000256" key="4">
    <source>
        <dbReference type="ARBA" id="ARBA00022737"/>
    </source>
</evidence>
<evidence type="ECO:0000256" key="1">
    <source>
        <dbReference type="ARBA" id="ARBA00022448"/>
    </source>
</evidence>
<dbReference type="PROSITE" id="PS50893">
    <property type="entry name" value="ABC_TRANSPORTER_2"/>
    <property type="match status" value="2"/>
</dbReference>
<keyword evidence="5" id="KW-0547">Nucleotide-binding</keyword>
<accession>A0A1C0AKM8</accession>
<keyword evidence="1" id="KW-0813">Transport</keyword>
<reference evidence="10" key="1">
    <citation type="submission" date="2016-07" db="EMBL/GenBank/DDBJ databases">
        <authorList>
            <person name="Florea S."/>
            <person name="Webb J.S."/>
            <person name="Jaromczyk J."/>
            <person name="Schardl C.L."/>
        </authorList>
    </citation>
    <scope>NUCLEOTIDE SEQUENCE [LARGE SCALE GENOMIC DNA]</scope>
    <source>
        <strain evidence="10">IPBSL-7</strain>
    </source>
</reference>
<dbReference type="CDD" id="cd03215">
    <property type="entry name" value="ABC_Carb_Monos_II"/>
    <property type="match status" value="1"/>
</dbReference>
<dbReference type="SUPFAM" id="SSF52540">
    <property type="entry name" value="P-loop containing nucleoside triphosphate hydrolases"/>
    <property type="match status" value="2"/>
</dbReference>
<evidence type="ECO:0000256" key="5">
    <source>
        <dbReference type="ARBA" id="ARBA00022741"/>
    </source>
</evidence>
<dbReference type="EMBL" id="MBQD01000022">
    <property type="protein sequence ID" value="OCL33213.1"/>
    <property type="molecule type" value="Genomic_DNA"/>
</dbReference>
<dbReference type="PANTHER" id="PTHR43790:SF3">
    <property type="entry name" value="D-ALLOSE IMPORT ATP-BINDING PROTEIN ALSA-RELATED"/>
    <property type="match status" value="1"/>
</dbReference>
<dbReference type="InterPro" id="IPR027417">
    <property type="entry name" value="P-loop_NTPase"/>
</dbReference>
<evidence type="ECO:0000313" key="9">
    <source>
        <dbReference type="EMBL" id="OCL33213.1"/>
    </source>
</evidence>
<keyword evidence="7" id="KW-1278">Translocase</keyword>
<dbReference type="InterPro" id="IPR003593">
    <property type="entry name" value="AAA+_ATPase"/>
</dbReference>
<keyword evidence="10" id="KW-1185">Reference proteome</keyword>
<keyword evidence="8" id="KW-0472">Membrane</keyword>
<name>A0A1C0AKM8_9ACTN</name>
<dbReference type="RefSeq" id="WP_068751779.1">
    <property type="nucleotide sequence ID" value="NZ_LR214441.1"/>
</dbReference>
<gene>
    <name evidence="9" type="ORF">BCR15_05100</name>
</gene>
<dbReference type="PROSITE" id="PS00211">
    <property type="entry name" value="ABC_TRANSPORTER_1"/>
    <property type="match status" value="1"/>
</dbReference>
<dbReference type="InterPro" id="IPR017871">
    <property type="entry name" value="ABC_transporter-like_CS"/>
</dbReference>
<dbReference type="GO" id="GO:0005524">
    <property type="term" value="F:ATP binding"/>
    <property type="evidence" value="ECO:0007669"/>
    <property type="project" value="UniProtKB-KW"/>
</dbReference>
<evidence type="ECO:0000256" key="3">
    <source>
        <dbReference type="ARBA" id="ARBA00022597"/>
    </source>
</evidence>
<keyword evidence="6" id="KW-0067">ATP-binding</keyword>
<dbReference type="InterPro" id="IPR003439">
    <property type="entry name" value="ABC_transporter-like_ATP-bd"/>
</dbReference>
<evidence type="ECO:0000313" key="10">
    <source>
        <dbReference type="Proteomes" id="UP000093501"/>
    </source>
</evidence>
<dbReference type="GO" id="GO:0016887">
    <property type="term" value="F:ATP hydrolysis activity"/>
    <property type="evidence" value="ECO:0007669"/>
    <property type="project" value="InterPro"/>
</dbReference>
<keyword evidence="2" id="KW-1003">Cell membrane</keyword>
<dbReference type="AlphaFoldDB" id="A0A1C0AKM8"/>
<comment type="caution">
    <text evidence="9">The sequence shown here is derived from an EMBL/GenBank/DDBJ whole genome shotgun (WGS) entry which is preliminary data.</text>
</comment>
<evidence type="ECO:0000256" key="6">
    <source>
        <dbReference type="ARBA" id="ARBA00022840"/>
    </source>
</evidence>
<evidence type="ECO:0000256" key="8">
    <source>
        <dbReference type="ARBA" id="ARBA00023136"/>
    </source>
</evidence>
<dbReference type="InterPro" id="IPR050107">
    <property type="entry name" value="ABC_carbohydrate_import_ATPase"/>
</dbReference>
<keyword evidence="3" id="KW-0762">Sugar transport</keyword>